<evidence type="ECO:0000256" key="7">
    <source>
        <dbReference type="ARBA" id="ARBA00022807"/>
    </source>
</evidence>
<comment type="catalytic activity">
    <reaction evidence="1">
        <text>Thiol-dependent hydrolysis of ester, thioester, amide, peptide and isopeptide bonds formed by the C-terminal Gly of ubiquitin (a 76-residue protein attached to proteins as an intracellular targeting signal).</text>
        <dbReference type="EC" id="3.4.19.12"/>
    </reaction>
</comment>
<dbReference type="AlphaFoldDB" id="A0A9W7TH15"/>
<feature type="compositionally biased region" description="Polar residues" evidence="8">
    <location>
        <begin position="689"/>
        <end position="702"/>
    </location>
</feature>
<keyword evidence="6 10" id="KW-0378">Hydrolase</keyword>
<feature type="region of interest" description="Disordered" evidence="8">
    <location>
        <begin position="502"/>
        <end position="582"/>
    </location>
</feature>
<gene>
    <name evidence="10" type="ORF">IRJ41_019321</name>
</gene>
<proteinExistence type="predicted"/>
<dbReference type="InterPro" id="IPR038765">
    <property type="entry name" value="Papain-like_cys_pep_sf"/>
</dbReference>
<evidence type="ECO:0000256" key="4">
    <source>
        <dbReference type="ARBA" id="ARBA00022670"/>
    </source>
</evidence>
<feature type="compositionally biased region" description="Basic and acidic residues" evidence="8">
    <location>
        <begin position="831"/>
        <end position="869"/>
    </location>
</feature>
<dbReference type="EC" id="3.4.19.12" evidence="2"/>
<comment type="caution">
    <text evidence="10">The sequence shown here is derived from an EMBL/GenBank/DDBJ whole genome shotgun (WGS) entry which is preliminary data.</text>
</comment>
<feature type="compositionally biased region" description="Basic residues" evidence="8">
    <location>
        <begin position="1060"/>
        <end position="1072"/>
    </location>
</feature>
<dbReference type="Gene3D" id="3.90.70.10">
    <property type="entry name" value="Cysteine proteinases"/>
    <property type="match status" value="1"/>
</dbReference>
<dbReference type="GO" id="GO:0004843">
    <property type="term" value="F:cysteine-type deubiquitinase activity"/>
    <property type="evidence" value="ECO:0007669"/>
    <property type="project" value="UniProtKB-EC"/>
</dbReference>
<dbReference type="CDD" id="cd02661">
    <property type="entry name" value="Peptidase_C19E"/>
    <property type="match status" value="1"/>
</dbReference>
<feature type="compositionally biased region" description="Low complexity" evidence="8">
    <location>
        <begin position="502"/>
        <end position="518"/>
    </location>
</feature>
<evidence type="ECO:0000256" key="6">
    <source>
        <dbReference type="ARBA" id="ARBA00022801"/>
    </source>
</evidence>
<dbReference type="OrthoDB" id="420187at2759"/>
<dbReference type="FunFam" id="3.90.70.10:FF:000016">
    <property type="entry name" value="Ubiquitin carboxyl-terminal hydrolase 36"/>
    <property type="match status" value="1"/>
</dbReference>
<dbReference type="GO" id="GO:0006508">
    <property type="term" value="P:proteolysis"/>
    <property type="evidence" value="ECO:0007669"/>
    <property type="project" value="UniProtKB-KW"/>
</dbReference>
<dbReference type="Proteomes" id="UP001059041">
    <property type="component" value="Linkage Group LG18"/>
</dbReference>
<accession>A0A9W7TH15</accession>
<sequence length="1184" mass="131590">MTIVDKPPEKPDLESVRFKHSSSLTPFSCRDMESSSSSWSVGPSATDISRAKTVCMAPNIGATVNGSNNTSLQVDRPREQVVMASGDGIAPPQKVLFPPERLCLKWNQSHRIGSGLQNLGNTCFLNSTLQCLTYTAPLANYMLTREHSKTCHEPGFCMMCTMQNHIIQVFANSGNVIKPIGVLNELKRIGKHFRFGSQEDAHEFLRYTVDAMQKSCLPGNKLDRQTQATTFVHQIFGGYLRSRVKCLNCKAVSDTFDPYLDISLEIKTAQTLTKAFEQFVKPEQLDGDNAYKCSKCKKMVTASKRFTIHRSSNVLTISLKRFANFNGGKITKDVRYTEHLDLRPFMSQSHGEPQVYALYAVLVHSGFSCHAGHYYCYIKASNGQWYQMNDSSVSLSDIRAVLNQQAYLLFYVRSPDLKNRSDFGQVNHTPGQSSPRPSIPLKMNGPQYTSTSFIGPQLPPHMTKNLSYVNGNGSSKDYQDYHSSSKPKRSFCGGTKMTSGLSLSSSSASSSSSSTSLSNPIVRPMGIPDSSKRPKLTFLIGQGKPVRPAQTQSNPNCSVSSISHTSSHTPTSSSASITTSDVPQAKQVNGTHTGAAFLVPYGQESSEESDQENGALKNGTAEPPKITNGNGVKDGVQAHNSSSLPQLTSKTNGSNGLSEAHGHGNGSGSAHKSQNGLPKANGFNHTDKVTGTSYVSSHKTNPSDSLNSQLGSQSSSNPPSTDLQQCSSPPSKRNELPSDSCSQSSSAHPSNDSSVSTTDNDQAVLKVESIQNHATHTAPGMSDLRVNHTVNRLHPGDGHTSPHKLKETRSCSEGETKESKPPHPCKLGSGDGRRSGEDHNRLVERPHFSSSMKDRDRYRQHRDYDDRNRNRYGHSHREHRPNRERSTSRERYYRDRNEERHWDRYTHHHREHYHYQRRPREERDRSRERRNDRIGHDAYRSSGHHSRDGVSSNRHHSRDGVSSNGHHSRDGVSSNGHHGADGGRGREVHTVSENSSRARSPRSVSPPPGHHKRKRSLSTDSSESSDECRVKKAKKKNRNKDKYRRSEEDPSEMNEDSSSKRHKKKKKKKKKKRWDEEKPHTGRDSTHKRDEHESRSRNGGESRHLSSESTHSSSQDHQMEDQQQLNGHKANGLSCSSGSEPDLCHNGLEKDVKHRNGTTVNSTKTHSHRNGDVECVFHRIPADV</sequence>
<feature type="compositionally biased region" description="Low complexity" evidence="8">
    <location>
        <begin position="750"/>
        <end position="759"/>
    </location>
</feature>
<keyword evidence="3" id="KW-0597">Phosphoprotein</keyword>
<dbReference type="GO" id="GO:0005829">
    <property type="term" value="C:cytosol"/>
    <property type="evidence" value="ECO:0007669"/>
    <property type="project" value="TreeGrafter"/>
</dbReference>
<dbReference type="PROSITE" id="PS00972">
    <property type="entry name" value="USP_1"/>
    <property type="match status" value="1"/>
</dbReference>
<feature type="compositionally biased region" description="Basic residues" evidence="8">
    <location>
        <begin position="1031"/>
        <end position="1043"/>
    </location>
</feature>
<dbReference type="PANTHER" id="PTHR24006">
    <property type="entry name" value="UBIQUITIN CARBOXYL-TERMINAL HYDROLASE"/>
    <property type="match status" value="1"/>
</dbReference>
<evidence type="ECO:0000256" key="3">
    <source>
        <dbReference type="ARBA" id="ARBA00022553"/>
    </source>
</evidence>
<dbReference type="InterPro" id="IPR028889">
    <property type="entry name" value="USP"/>
</dbReference>
<dbReference type="PROSITE" id="PS50235">
    <property type="entry name" value="USP_3"/>
    <property type="match status" value="1"/>
</dbReference>
<feature type="compositionally biased region" description="Basic and acidic residues" evidence="8">
    <location>
        <begin position="918"/>
        <end position="939"/>
    </location>
</feature>
<dbReference type="GO" id="GO:0005634">
    <property type="term" value="C:nucleus"/>
    <property type="evidence" value="ECO:0007669"/>
    <property type="project" value="TreeGrafter"/>
</dbReference>
<dbReference type="InterPro" id="IPR050164">
    <property type="entry name" value="Peptidase_C19"/>
</dbReference>
<evidence type="ECO:0000256" key="8">
    <source>
        <dbReference type="SAM" id="MobiDB-lite"/>
    </source>
</evidence>
<feature type="compositionally biased region" description="Polar residues" evidence="8">
    <location>
        <begin position="638"/>
        <end position="657"/>
    </location>
</feature>
<feature type="region of interest" description="Disordered" evidence="8">
    <location>
        <begin position="421"/>
        <end position="456"/>
    </location>
</feature>
<feature type="region of interest" description="Disordered" evidence="8">
    <location>
        <begin position="775"/>
        <end position="892"/>
    </location>
</feature>
<feature type="compositionally biased region" description="Basic and acidic residues" evidence="8">
    <location>
        <begin position="881"/>
        <end position="892"/>
    </location>
</feature>
<feature type="compositionally biased region" description="Polar residues" evidence="8">
    <location>
        <begin position="721"/>
        <end position="749"/>
    </location>
</feature>
<feature type="domain" description="USP" evidence="9">
    <location>
        <begin position="114"/>
        <end position="414"/>
    </location>
</feature>
<protein>
    <recommendedName>
        <fullName evidence="2">ubiquitinyl hydrolase 1</fullName>
        <ecNumber evidence="2">3.4.19.12</ecNumber>
    </recommendedName>
</protein>
<name>A0A9W7TH15_TRIRA</name>
<organism evidence="10 11">
    <name type="scientific">Triplophysa rosa</name>
    <name type="common">Cave loach</name>
    <dbReference type="NCBI Taxonomy" id="992332"/>
    <lineage>
        <taxon>Eukaryota</taxon>
        <taxon>Metazoa</taxon>
        <taxon>Chordata</taxon>
        <taxon>Craniata</taxon>
        <taxon>Vertebrata</taxon>
        <taxon>Euteleostomi</taxon>
        <taxon>Actinopterygii</taxon>
        <taxon>Neopterygii</taxon>
        <taxon>Teleostei</taxon>
        <taxon>Ostariophysi</taxon>
        <taxon>Cypriniformes</taxon>
        <taxon>Nemacheilidae</taxon>
        <taxon>Triplophysa</taxon>
    </lineage>
</organism>
<feature type="compositionally biased region" description="Basic and acidic residues" evidence="8">
    <location>
        <begin position="1073"/>
        <end position="1106"/>
    </location>
</feature>
<evidence type="ECO:0000256" key="1">
    <source>
        <dbReference type="ARBA" id="ARBA00000707"/>
    </source>
</evidence>
<keyword evidence="5" id="KW-0833">Ubl conjugation pathway</keyword>
<dbReference type="PANTHER" id="PTHR24006:SF727">
    <property type="entry name" value="UBIQUITIN CARBOXYL-TERMINAL HYDROLASE 42"/>
    <property type="match status" value="1"/>
</dbReference>
<dbReference type="GO" id="GO:0016579">
    <property type="term" value="P:protein deubiquitination"/>
    <property type="evidence" value="ECO:0007669"/>
    <property type="project" value="InterPro"/>
</dbReference>
<feature type="region of interest" description="Disordered" evidence="8">
    <location>
        <begin position="911"/>
        <end position="1168"/>
    </location>
</feature>
<feature type="compositionally biased region" description="Polar residues" evidence="8">
    <location>
        <begin position="960"/>
        <end position="976"/>
    </location>
</feature>
<evidence type="ECO:0000256" key="5">
    <source>
        <dbReference type="ARBA" id="ARBA00022786"/>
    </source>
</evidence>
<evidence type="ECO:0000313" key="10">
    <source>
        <dbReference type="EMBL" id="KAI7797187.1"/>
    </source>
</evidence>
<feature type="compositionally biased region" description="Basic and acidic residues" evidence="8">
    <location>
        <begin position="804"/>
        <end position="821"/>
    </location>
</feature>
<evidence type="ECO:0000313" key="11">
    <source>
        <dbReference type="Proteomes" id="UP001059041"/>
    </source>
</evidence>
<feature type="compositionally biased region" description="Low complexity" evidence="8">
    <location>
        <begin position="558"/>
        <end position="580"/>
    </location>
</feature>
<feature type="compositionally biased region" description="Basic and acidic residues" evidence="8">
    <location>
        <begin position="978"/>
        <end position="990"/>
    </location>
</feature>
<dbReference type="Pfam" id="PF00443">
    <property type="entry name" value="UCH"/>
    <property type="match status" value="1"/>
</dbReference>
<evidence type="ECO:0000259" key="9">
    <source>
        <dbReference type="PROSITE" id="PS50235"/>
    </source>
</evidence>
<evidence type="ECO:0000256" key="2">
    <source>
        <dbReference type="ARBA" id="ARBA00012759"/>
    </source>
</evidence>
<reference evidence="10" key="1">
    <citation type="submission" date="2021-02" db="EMBL/GenBank/DDBJ databases">
        <title>Comparative genomics reveals that relaxation of natural selection precedes convergent phenotypic evolution of cavefish.</title>
        <authorList>
            <person name="Peng Z."/>
        </authorList>
    </citation>
    <scope>NUCLEOTIDE SEQUENCE</scope>
    <source>
        <tissue evidence="10">Muscle</tissue>
    </source>
</reference>
<feature type="compositionally biased region" description="Basic residues" evidence="8">
    <location>
        <begin position="870"/>
        <end position="880"/>
    </location>
</feature>
<dbReference type="GO" id="GO:0042981">
    <property type="term" value="P:regulation of apoptotic process"/>
    <property type="evidence" value="ECO:0007669"/>
    <property type="project" value="TreeGrafter"/>
</dbReference>
<feature type="region of interest" description="Disordered" evidence="8">
    <location>
        <begin position="603"/>
        <end position="759"/>
    </location>
</feature>
<keyword evidence="7" id="KW-0788">Thiol protease</keyword>
<feature type="compositionally biased region" description="Low complexity" evidence="8">
    <location>
        <begin position="703"/>
        <end position="720"/>
    </location>
</feature>
<dbReference type="PROSITE" id="PS00973">
    <property type="entry name" value="USP_2"/>
    <property type="match status" value="1"/>
</dbReference>
<keyword evidence="4" id="KW-0645">Protease</keyword>
<keyword evidence="11" id="KW-1185">Reference proteome</keyword>
<dbReference type="InterPro" id="IPR018200">
    <property type="entry name" value="USP_CS"/>
</dbReference>
<feature type="compositionally biased region" description="Polar residues" evidence="8">
    <location>
        <begin position="422"/>
        <end position="436"/>
    </location>
</feature>
<dbReference type="SUPFAM" id="SSF54001">
    <property type="entry name" value="Cysteine proteinases"/>
    <property type="match status" value="1"/>
</dbReference>
<dbReference type="InterPro" id="IPR001394">
    <property type="entry name" value="Peptidase_C19_UCH"/>
</dbReference>
<dbReference type="EMBL" id="JAFHDT010000018">
    <property type="protein sequence ID" value="KAI7797187.1"/>
    <property type="molecule type" value="Genomic_DNA"/>
</dbReference>